<protein>
    <submittedName>
        <fullName evidence="2">Uncharacterized protein</fullName>
    </submittedName>
</protein>
<evidence type="ECO:0000313" key="3">
    <source>
        <dbReference type="Proteomes" id="UP000324748"/>
    </source>
</evidence>
<feature type="compositionally biased region" description="Basic and acidic residues" evidence="1">
    <location>
        <begin position="530"/>
        <end position="541"/>
    </location>
</feature>
<dbReference type="Proteomes" id="UP000324748">
    <property type="component" value="Unassembled WGS sequence"/>
</dbReference>
<comment type="caution">
    <text evidence="2">The sequence shown here is derived from an EMBL/GenBank/DDBJ whole genome shotgun (WGS) entry which is preliminary data.</text>
</comment>
<feature type="region of interest" description="Disordered" evidence="1">
    <location>
        <begin position="490"/>
        <end position="576"/>
    </location>
</feature>
<dbReference type="EMBL" id="VSWC01000015">
    <property type="protein sequence ID" value="KAA1113095.1"/>
    <property type="molecule type" value="Genomic_DNA"/>
</dbReference>
<gene>
    <name evidence="2" type="ORF">PGT21_020673</name>
</gene>
<organism evidence="2 3">
    <name type="scientific">Puccinia graminis f. sp. tritici</name>
    <dbReference type="NCBI Taxonomy" id="56615"/>
    <lineage>
        <taxon>Eukaryota</taxon>
        <taxon>Fungi</taxon>
        <taxon>Dikarya</taxon>
        <taxon>Basidiomycota</taxon>
        <taxon>Pucciniomycotina</taxon>
        <taxon>Pucciniomycetes</taxon>
        <taxon>Pucciniales</taxon>
        <taxon>Pucciniaceae</taxon>
        <taxon>Puccinia</taxon>
    </lineage>
</organism>
<feature type="region of interest" description="Disordered" evidence="1">
    <location>
        <begin position="35"/>
        <end position="121"/>
    </location>
</feature>
<dbReference type="OrthoDB" id="2507052at2759"/>
<feature type="compositionally biased region" description="Acidic residues" evidence="1">
    <location>
        <begin position="542"/>
        <end position="551"/>
    </location>
</feature>
<proteinExistence type="predicted"/>
<sequence>MDASMLAQLQAGLAQRDQLIAQLLEKVSAIELQTKATNANPSPEGSNKVPTNSGKPQTKSGATQKKSKKAGKKKAQDPPAAKPQASSKPPTNLGSSKKTPVKQRARSATPASASKKSPLQMVKQDHPAGFEMTKEAFYVHIKVLWGLVKKRAVPSTPSADQVSSFYQRFSSTDQINSAIEQGPRLVALDTIQTLKEARQERTKLGKHMMHISDFNIRYVHTSLSQLGLSAWIPNLDEQPDSLYNEAHKICAIRTFRQLVVGGAYKYMNINNVYLDDFNLLKQAYDHYVHYLLANVLKKEKKEQGKHKNDEERKVLQTARERLRDKRYKFAINNNFPKRYTTIIKSIQAHSDDEYYPSKNVYIVKKLPFRSRAANIFFTRLDDVMKRSALEEGKRDQGRRRIQVQDAPMTLFPKAPKGMPLDFYDAEWYNSKLPAQRQDLANIDVVAFLKNPNDSLRFKDAAEKMGDKRFSEERWDEATKEYNLDFRIHEETESGSENDDDGDGTSIDLEHTSGGEDEEEEEDDDEQDDDVQMREGCSRDVDENYEEYDDEGETRLAHYGKGTYNGGLADSEWNAWQ</sequence>
<dbReference type="AlphaFoldDB" id="A0A5B0QJ55"/>
<evidence type="ECO:0000313" key="2">
    <source>
        <dbReference type="EMBL" id="KAA1113095.1"/>
    </source>
</evidence>
<accession>A0A5B0QJ55</accession>
<evidence type="ECO:0000256" key="1">
    <source>
        <dbReference type="SAM" id="MobiDB-lite"/>
    </source>
</evidence>
<feature type="compositionally biased region" description="Acidic residues" evidence="1">
    <location>
        <begin position="492"/>
        <end position="502"/>
    </location>
</feature>
<feature type="compositionally biased region" description="Polar residues" evidence="1">
    <location>
        <begin position="35"/>
        <end position="56"/>
    </location>
</feature>
<name>A0A5B0QJ55_PUCGR</name>
<keyword evidence="3" id="KW-1185">Reference proteome</keyword>
<feature type="compositionally biased region" description="Low complexity" evidence="1">
    <location>
        <begin position="106"/>
        <end position="118"/>
    </location>
</feature>
<feature type="compositionally biased region" description="Acidic residues" evidence="1">
    <location>
        <begin position="514"/>
        <end position="529"/>
    </location>
</feature>
<feature type="compositionally biased region" description="Low complexity" evidence="1">
    <location>
        <begin position="77"/>
        <end position="89"/>
    </location>
</feature>
<reference evidence="2 3" key="1">
    <citation type="submission" date="2019-05" db="EMBL/GenBank/DDBJ databases">
        <title>Emergence of the Ug99 lineage of the wheat stem rust pathogen through somatic hybridization.</title>
        <authorList>
            <person name="Li F."/>
            <person name="Upadhyaya N.M."/>
            <person name="Sperschneider J."/>
            <person name="Matny O."/>
            <person name="Nguyen-Phuc H."/>
            <person name="Mago R."/>
            <person name="Raley C."/>
            <person name="Miller M.E."/>
            <person name="Silverstein K.A.T."/>
            <person name="Henningsen E."/>
            <person name="Hirsch C.D."/>
            <person name="Visser B."/>
            <person name="Pretorius Z.A."/>
            <person name="Steffenson B.J."/>
            <person name="Schwessinger B."/>
            <person name="Dodds P.N."/>
            <person name="Figueroa M."/>
        </authorList>
    </citation>
    <scope>NUCLEOTIDE SEQUENCE [LARGE SCALE GENOMIC DNA]</scope>
    <source>
        <strain evidence="2">21-0</strain>
    </source>
</reference>